<name>A0A1F7JHD8_9BACT</name>
<proteinExistence type="predicted"/>
<dbReference type="InterPro" id="IPR016071">
    <property type="entry name" value="Staphylococal_nuclease_OB-fold"/>
</dbReference>
<organism evidence="5 6">
    <name type="scientific">Candidatus Roizmanbacteria bacterium RIFCSPLOWO2_02_FULL_36_11</name>
    <dbReference type="NCBI Taxonomy" id="1802071"/>
    <lineage>
        <taxon>Bacteria</taxon>
        <taxon>Candidatus Roizmaniibacteriota</taxon>
    </lineage>
</organism>
<dbReference type="Gene3D" id="2.40.50.90">
    <property type="match status" value="1"/>
</dbReference>
<evidence type="ECO:0000313" key="5">
    <source>
        <dbReference type="EMBL" id="OGK55031.1"/>
    </source>
</evidence>
<dbReference type="Pfam" id="PF00565">
    <property type="entry name" value="SNase"/>
    <property type="match status" value="1"/>
</dbReference>
<keyword evidence="2" id="KW-0255">Endonuclease</keyword>
<dbReference type="EMBL" id="MGAV01000012">
    <property type="protein sequence ID" value="OGK55031.1"/>
    <property type="molecule type" value="Genomic_DNA"/>
</dbReference>
<dbReference type="SMART" id="SM00318">
    <property type="entry name" value="SNc"/>
    <property type="match status" value="1"/>
</dbReference>
<keyword evidence="1" id="KW-0540">Nuclease</keyword>
<dbReference type="GO" id="GO:0016787">
    <property type="term" value="F:hydrolase activity"/>
    <property type="evidence" value="ECO:0007669"/>
    <property type="project" value="UniProtKB-KW"/>
</dbReference>
<dbReference type="PANTHER" id="PTHR12302:SF3">
    <property type="entry name" value="SERINE_THREONINE-PROTEIN KINASE 31"/>
    <property type="match status" value="1"/>
</dbReference>
<dbReference type="GO" id="GO:0004519">
    <property type="term" value="F:endonuclease activity"/>
    <property type="evidence" value="ECO:0007669"/>
    <property type="project" value="UniProtKB-KW"/>
</dbReference>
<dbReference type="PANTHER" id="PTHR12302">
    <property type="entry name" value="EBNA2 BINDING PROTEIN P100"/>
    <property type="match status" value="1"/>
</dbReference>
<protein>
    <recommendedName>
        <fullName evidence="4">TNase-like domain-containing protein</fullName>
    </recommendedName>
</protein>
<evidence type="ECO:0000256" key="1">
    <source>
        <dbReference type="ARBA" id="ARBA00022722"/>
    </source>
</evidence>
<comment type="caution">
    <text evidence="5">The sequence shown here is derived from an EMBL/GenBank/DDBJ whole genome shotgun (WGS) entry which is preliminary data.</text>
</comment>
<accession>A0A1F7JHD8</accession>
<dbReference type="PROSITE" id="PS50830">
    <property type="entry name" value="TNASE_3"/>
    <property type="match status" value="1"/>
</dbReference>
<evidence type="ECO:0000256" key="3">
    <source>
        <dbReference type="ARBA" id="ARBA00022801"/>
    </source>
</evidence>
<gene>
    <name evidence="5" type="ORF">A3H78_00970</name>
</gene>
<dbReference type="Proteomes" id="UP000177418">
    <property type="component" value="Unassembled WGS sequence"/>
</dbReference>
<evidence type="ECO:0000256" key="2">
    <source>
        <dbReference type="ARBA" id="ARBA00022759"/>
    </source>
</evidence>
<dbReference type="AlphaFoldDB" id="A0A1F7JHD8"/>
<evidence type="ECO:0000259" key="4">
    <source>
        <dbReference type="PROSITE" id="PS50830"/>
    </source>
</evidence>
<keyword evidence="3" id="KW-0378">Hydrolase</keyword>
<evidence type="ECO:0000313" key="6">
    <source>
        <dbReference type="Proteomes" id="UP000177418"/>
    </source>
</evidence>
<dbReference type="SUPFAM" id="SSF50199">
    <property type="entry name" value="Staphylococcal nuclease"/>
    <property type="match status" value="1"/>
</dbReference>
<reference evidence="5 6" key="1">
    <citation type="journal article" date="2016" name="Nat. Commun.">
        <title>Thousands of microbial genomes shed light on interconnected biogeochemical processes in an aquifer system.</title>
        <authorList>
            <person name="Anantharaman K."/>
            <person name="Brown C.T."/>
            <person name="Hug L.A."/>
            <person name="Sharon I."/>
            <person name="Castelle C.J."/>
            <person name="Probst A.J."/>
            <person name="Thomas B.C."/>
            <person name="Singh A."/>
            <person name="Wilkins M.J."/>
            <person name="Karaoz U."/>
            <person name="Brodie E.L."/>
            <person name="Williams K.H."/>
            <person name="Hubbard S.S."/>
            <person name="Banfield J.F."/>
        </authorList>
    </citation>
    <scope>NUCLEOTIDE SEQUENCE [LARGE SCALE GENOMIC DNA]</scope>
</reference>
<sequence>MVARKKSKADLYRFLLLVLIILSSISAILLKLKFTTFYCGLIKNSRFCRSFPPSQKLWEDARLSSLPREAQRSGVTIPTIIDAIVSRVVDGDTFDIEDGRRIRLASVDAPEYQEQCYSFESREYLKNLVENKQVRLEIIKKDNFGREVAFVFVNNQLVQEMTLRQGTVIFIPQTKQTVYDVRLEQAQREAKNMQRGLWSSTCENKRDPNCNIKANVRKQEKTKIYHLPSCYNYERIVVNERLGDKWFCTEAQAINAGFTKSLNCRDN</sequence>
<feature type="domain" description="TNase-like" evidence="4">
    <location>
        <begin position="79"/>
        <end position="200"/>
    </location>
</feature>
<dbReference type="InterPro" id="IPR035437">
    <property type="entry name" value="SNase_OB-fold_sf"/>
</dbReference>